<dbReference type="SMART" id="SM00240">
    <property type="entry name" value="FHA"/>
    <property type="match status" value="1"/>
</dbReference>
<evidence type="ECO:0000313" key="4">
    <source>
        <dbReference type="Proteomes" id="UP000195402"/>
    </source>
</evidence>
<dbReference type="InterPro" id="IPR000253">
    <property type="entry name" value="FHA_dom"/>
</dbReference>
<feature type="compositionally biased region" description="Polar residues" evidence="1">
    <location>
        <begin position="258"/>
        <end position="281"/>
    </location>
</feature>
<feature type="region of interest" description="Disordered" evidence="1">
    <location>
        <begin position="319"/>
        <end position="380"/>
    </location>
</feature>
<dbReference type="InterPro" id="IPR050923">
    <property type="entry name" value="Cell_Proc_Reg/RNA_Proc"/>
</dbReference>
<organism evidence="3 4">
    <name type="scientific">Macleaya cordata</name>
    <name type="common">Five-seeded plume-poppy</name>
    <name type="synonym">Bocconia cordata</name>
    <dbReference type="NCBI Taxonomy" id="56857"/>
    <lineage>
        <taxon>Eukaryota</taxon>
        <taxon>Viridiplantae</taxon>
        <taxon>Streptophyta</taxon>
        <taxon>Embryophyta</taxon>
        <taxon>Tracheophyta</taxon>
        <taxon>Spermatophyta</taxon>
        <taxon>Magnoliopsida</taxon>
        <taxon>Ranunculales</taxon>
        <taxon>Papaveraceae</taxon>
        <taxon>Papaveroideae</taxon>
        <taxon>Macleaya</taxon>
    </lineage>
</organism>
<evidence type="ECO:0000256" key="1">
    <source>
        <dbReference type="SAM" id="MobiDB-lite"/>
    </source>
</evidence>
<dbReference type="STRING" id="56857.A0A200QN42"/>
<keyword evidence="4" id="KW-1185">Reference proteome</keyword>
<evidence type="ECO:0000259" key="2">
    <source>
        <dbReference type="PROSITE" id="PS50006"/>
    </source>
</evidence>
<sequence>MEGSTLKLTVEKGPREGETVDCTHGSVIKIGRVIRGNTFTIKDTGISSKHLLIEFKNRKWVVSDLDSSNGTILNGNTLPPMTDFDLRDEDVIKIGEWTSLKVMIVEEIKPTKSSTKISKNEPVDVAIGKEFDAENGEEQQLRRNPRRRAAPKNTRAYKEETSEPLASVSKVQKISANPNLGLENCGGTENVASVADNRPRRGRPRKLKDESVVVQKISESSELGQQICKEPENVFPAGEKRTRRGAPRRLKGSKDEPFTTSKVQKMSKNSNVDPVNCTEVSNVAEKTRVSKEDEPSESVSDMQKGLENLSFDHQECCKEPKNLAPMQKKQTRRVAQRRTRASQDEPSESVQIPVPEAPENNPQQSNLHQEFPKQTNLEQETCKESVSTSAAKENLVPENDEKLGKGIDWEKMTLGEWFDYLEVYLPKQLHETTDEIISSMRERSKQFNEFMLQQQGGKGKLPMI</sequence>
<feature type="region of interest" description="Disordered" evidence="1">
    <location>
        <begin position="130"/>
        <end position="168"/>
    </location>
</feature>
<feature type="compositionally biased region" description="Basic residues" evidence="1">
    <location>
        <begin position="329"/>
        <end position="340"/>
    </location>
</feature>
<evidence type="ECO:0000313" key="3">
    <source>
        <dbReference type="EMBL" id="OVA11861.1"/>
    </source>
</evidence>
<dbReference type="PANTHER" id="PTHR23308">
    <property type="entry name" value="NUCLEAR INHIBITOR OF PROTEIN PHOSPHATASE-1"/>
    <property type="match status" value="1"/>
</dbReference>
<feature type="region of interest" description="Disordered" evidence="1">
    <location>
        <begin position="230"/>
        <end position="302"/>
    </location>
</feature>
<dbReference type="Pfam" id="PF00498">
    <property type="entry name" value="FHA"/>
    <property type="match status" value="1"/>
</dbReference>
<dbReference type="InParanoid" id="A0A200QN42"/>
<dbReference type="InterPro" id="IPR008984">
    <property type="entry name" value="SMAD_FHA_dom_sf"/>
</dbReference>
<dbReference type="OrthoDB" id="687730at2759"/>
<gene>
    <name evidence="3" type="ORF">BVC80_8347g11</name>
</gene>
<dbReference type="Gene3D" id="2.60.200.20">
    <property type="match status" value="1"/>
</dbReference>
<feature type="domain" description="FHA" evidence="2">
    <location>
        <begin position="28"/>
        <end position="78"/>
    </location>
</feature>
<protein>
    <submittedName>
        <fullName evidence="3">Forkhead-associated (FHA) domain</fullName>
    </submittedName>
</protein>
<dbReference type="SUPFAM" id="SSF49879">
    <property type="entry name" value="SMAD/FHA domain"/>
    <property type="match status" value="1"/>
</dbReference>
<reference evidence="3 4" key="1">
    <citation type="journal article" date="2017" name="Mol. Plant">
        <title>The Genome of Medicinal Plant Macleaya cordata Provides New Insights into Benzylisoquinoline Alkaloids Metabolism.</title>
        <authorList>
            <person name="Liu X."/>
            <person name="Liu Y."/>
            <person name="Huang P."/>
            <person name="Ma Y."/>
            <person name="Qing Z."/>
            <person name="Tang Q."/>
            <person name="Cao H."/>
            <person name="Cheng P."/>
            <person name="Zheng Y."/>
            <person name="Yuan Z."/>
            <person name="Zhou Y."/>
            <person name="Liu J."/>
            <person name="Tang Z."/>
            <person name="Zhuo Y."/>
            <person name="Zhang Y."/>
            <person name="Yu L."/>
            <person name="Huang J."/>
            <person name="Yang P."/>
            <person name="Peng Q."/>
            <person name="Zhang J."/>
            <person name="Jiang W."/>
            <person name="Zhang Z."/>
            <person name="Lin K."/>
            <person name="Ro D.K."/>
            <person name="Chen X."/>
            <person name="Xiong X."/>
            <person name="Shang Y."/>
            <person name="Huang S."/>
            <person name="Zeng J."/>
        </authorList>
    </citation>
    <scope>NUCLEOTIDE SEQUENCE [LARGE SCALE GENOMIC DNA]</scope>
    <source>
        <strain evidence="4">cv. BLH2017</strain>
        <tissue evidence="3">Root</tissue>
    </source>
</reference>
<dbReference type="PROSITE" id="PS50006">
    <property type="entry name" value="FHA_DOMAIN"/>
    <property type="match status" value="1"/>
</dbReference>
<feature type="compositionally biased region" description="Polar residues" evidence="1">
    <location>
        <begin position="360"/>
        <end position="380"/>
    </location>
</feature>
<dbReference type="AlphaFoldDB" id="A0A200QN42"/>
<feature type="compositionally biased region" description="Basic residues" evidence="1">
    <location>
        <begin position="241"/>
        <end position="251"/>
    </location>
</feature>
<accession>A0A200QN42</accession>
<dbReference type="EMBL" id="MVGT01001507">
    <property type="protein sequence ID" value="OVA11861.1"/>
    <property type="molecule type" value="Genomic_DNA"/>
</dbReference>
<dbReference type="Proteomes" id="UP000195402">
    <property type="component" value="Unassembled WGS sequence"/>
</dbReference>
<dbReference type="FunCoup" id="A0A200QN42">
    <property type="interactions" value="110"/>
</dbReference>
<name>A0A200QN42_MACCD</name>
<feature type="region of interest" description="Disordered" evidence="1">
    <location>
        <begin position="192"/>
        <end position="211"/>
    </location>
</feature>
<dbReference type="OMA" id="GMTDTEC"/>
<comment type="caution">
    <text evidence="3">The sequence shown here is derived from an EMBL/GenBank/DDBJ whole genome shotgun (WGS) entry which is preliminary data.</text>
</comment>
<proteinExistence type="predicted"/>